<reference evidence="3" key="1">
    <citation type="journal article" date="2019" name="Int. J. Syst. Evol. Microbiol.">
        <title>The Global Catalogue of Microorganisms (GCM) 10K type strain sequencing project: providing services to taxonomists for standard genome sequencing and annotation.</title>
        <authorList>
            <consortium name="The Broad Institute Genomics Platform"/>
            <consortium name="The Broad Institute Genome Sequencing Center for Infectious Disease"/>
            <person name="Wu L."/>
            <person name="Ma J."/>
        </authorList>
    </citation>
    <scope>NUCLEOTIDE SEQUENCE [LARGE SCALE GENOMIC DNA]</scope>
    <source>
        <strain evidence="3">JCM 31290</strain>
    </source>
</reference>
<evidence type="ECO:0000313" key="2">
    <source>
        <dbReference type="EMBL" id="GAA4302280.1"/>
    </source>
</evidence>
<sequence length="125" mass="12907">MLQITRSRLGRVSGGPGRGSAGSPADRVAARPGLSGPGPRLGEFPADPVELRPVPGGSGRAATGPRRIRSNRDYRDPVPGGTDPVAEDCHRQSQPSFAFCAFTTAAGSLASPGRSWTMAPPSTEK</sequence>
<protein>
    <submittedName>
        <fullName evidence="2">Uncharacterized protein</fullName>
    </submittedName>
</protein>
<dbReference type="EMBL" id="BAABET010000002">
    <property type="protein sequence ID" value="GAA4302280.1"/>
    <property type="molecule type" value="Genomic_DNA"/>
</dbReference>
<gene>
    <name evidence="2" type="ORF">GCM10023086_18570</name>
</gene>
<feature type="region of interest" description="Disordered" evidence="1">
    <location>
        <begin position="1"/>
        <end position="90"/>
    </location>
</feature>
<dbReference type="Proteomes" id="UP001501115">
    <property type="component" value="Unassembled WGS sequence"/>
</dbReference>
<evidence type="ECO:0000313" key="3">
    <source>
        <dbReference type="Proteomes" id="UP001501115"/>
    </source>
</evidence>
<proteinExistence type="predicted"/>
<organism evidence="2 3">
    <name type="scientific">Streptomyces venetus</name>
    <dbReference type="NCBI Taxonomy" id="1701086"/>
    <lineage>
        <taxon>Bacteria</taxon>
        <taxon>Bacillati</taxon>
        <taxon>Actinomycetota</taxon>
        <taxon>Actinomycetes</taxon>
        <taxon>Kitasatosporales</taxon>
        <taxon>Streptomycetaceae</taxon>
        <taxon>Streptomyces</taxon>
    </lineage>
</organism>
<name>A0ABP8FFM7_9ACTN</name>
<feature type="compositionally biased region" description="Low complexity" evidence="1">
    <location>
        <begin position="31"/>
        <end position="42"/>
    </location>
</feature>
<comment type="caution">
    <text evidence="2">The sequence shown here is derived from an EMBL/GenBank/DDBJ whole genome shotgun (WGS) entry which is preliminary data.</text>
</comment>
<accession>A0ABP8FFM7</accession>
<evidence type="ECO:0000256" key="1">
    <source>
        <dbReference type="SAM" id="MobiDB-lite"/>
    </source>
</evidence>
<feature type="compositionally biased region" description="Low complexity" evidence="1">
    <location>
        <begin position="1"/>
        <end position="11"/>
    </location>
</feature>
<keyword evidence="3" id="KW-1185">Reference proteome</keyword>